<evidence type="ECO:0000313" key="2">
    <source>
        <dbReference type="Proteomes" id="UP000007800"/>
    </source>
</evidence>
<proteinExistence type="predicted"/>
<dbReference type="GeneID" id="9044446"/>
<accession>C5LH40</accession>
<sequence length="61" mass="7449">RERCDSPRRALHEHDLSREWYEKKSEEKMPHDISPSRRYAAELEAQIAEKKARERRAKEEE</sequence>
<dbReference type="AlphaFoldDB" id="C5LH40"/>
<name>C5LH40_PERM5</name>
<keyword evidence="2" id="KW-1185">Reference proteome</keyword>
<organism evidence="2">
    <name type="scientific">Perkinsus marinus (strain ATCC 50983 / TXsc)</name>
    <dbReference type="NCBI Taxonomy" id="423536"/>
    <lineage>
        <taxon>Eukaryota</taxon>
        <taxon>Sar</taxon>
        <taxon>Alveolata</taxon>
        <taxon>Perkinsozoa</taxon>
        <taxon>Perkinsea</taxon>
        <taxon>Perkinsida</taxon>
        <taxon>Perkinsidae</taxon>
        <taxon>Perkinsus</taxon>
    </lineage>
</organism>
<dbReference type="RefSeq" id="XP_002772033.1">
    <property type="nucleotide sequence ID" value="XM_002771987.1"/>
</dbReference>
<dbReference type="EMBL" id="GG682011">
    <property type="protein sequence ID" value="EER03849.1"/>
    <property type="molecule type" value="Genomic_DNA"/>
</dbReference>
<gene>
    <name evidence="1" type="ORF">Pmar_PMAR017260</name>
</gene>
<reference evidence="1 2" key="1">
    <citation type="submission" date="2008-07" db="EMBL/GenBank/DDBJ databases">
        <authorList>
            <person name="El-Sayed N."/>
            <person name="Caler E."/>
            <person name="Inman J."/>
            <person name="Amedeo P."/>
            <person name="Hass B."/>
            <person name="Wortman J."/>
        </authorList>
    </citation>
    <scope>NUCLEOTIDE SEQUENCE [LARGE SCALE GENOMIC DNA]</scope>
    <source>
        <strain evidence="2">ATCC 50983 / TXsc</strain>
    </source>
</reference>
<dbReference type="InParanoid" id="C5LH40"/>
<dbReference type="Proteomes" id="UP000007800">
    <property type="component" value="Unassembled WGS sequence"/>
</dbReference>
<evidence type="ECO:0000313" key="1">
    <source>
        <dbReference type="EMBL" id="EER03849.1"/>
    </source>
</evidence>
<protein>
    <submittedName>
        <fullName evidence="1">Uncharacterized protein</fullName>
    </submittedName>
</protein>
<feature type="non-terminal residue" evidence="1">
    <location>
        <position position="61"/>
    </location>
</feature>
<feature type="non-terminal residue" evidence="1">
    <location>
        <position position="1"/>
    </location>
</feature>